<keyword evidence="1" id="KW-0489">Methyltransferase</keyword>
<dbReference type="Gene3D" id="3.40.50.12710">
    <property type="match status" value="1"/>
</dbReference>
<evidence type="ECO:0000313" key="2">
    <source>
        <dbReference type="Proteomes" id="UP000565205"/>
    </source>
</evidence>
<evidence type="ECO:0000313" key="1">
    <source>
        <dbReference type="EMBL" id="NVN32409.1"/>
    </source>
</evidence>
<dbReference type="InterPro" id="IPR029063">
    <property type="entry name" value="SAM-dependent_MTases_sf"/>
</dbReference>
<comment type="caution">
    <text evidence="1">The sequence shown here is derived from an EMBL/GenBank/DDBJ whole genome shotgun (WGS) entry which is preliminary data.</text>
</comment>
<feature type="non-terminal residue" evidence="1">
    <location>
        <position position="1"/>
    </location>
</feature>
<gene>
    <name evidence="1" type="ORF">HUK83_18955</name>
</gene>
<reference evidence="1 2" key="1">
    <citation type="submission" date="2020-06" db="EMBL/GenBank/DDBJ databases">
        <title>Description of novel acetic acid bacteria.</title>
        <authorList>
            <person name="Sombolestani A."/>
        </authorList>
    </citation>
    <scope>NUCLEOTIDE SEQUENCE [LARGE SCALE GENOMIC DNA]</scope>
    <source>
        <strain evidence="1 2">LMG 26838</strain>
    </source>
</reference>
<dbReference type="AlphaFoldDB" id="A0A850NW18"/>
<keyword evidence="1" id="KW-0808">Transferase</keyword>
<sequence length="67" mass="6966">VHGPVGQGALLSALGLFARTEALSRAAPERARSLIDAAHRLAAPERMGRLFKALCLCDPSASVPPGF</sequence>
<dbReference type="EMBL" id="JABXXQ010000836">
    <property type="protein sequence ID" value="NVN32409.1"/>
    <property type="molecule type" value="Genomic_DNA"/>
</dbReference>
<proteinExistence type="predicted"/>
<organism evidence="1 2">
    <name type="scientific">Endobacter medicaginis</name>
    <dbReference type="NCBI Taxonomy" id="1181271"/>
    <lineage>
        <taxon>Bacteria</taxon>
        <taxon>Pseudomonadati</taxon>
        <taxon>Pseudomonadota</taxon>
        <taxon>Alphaproteobacteria</taxon>
        <taxon>Acetobacterales</taxon>
        <taxon>Acetobacteraceae</taxon>
        <taxon>Endobacter</taxon>
    </lineage>
</organism>
<dbReference type="Proteomes" id="UP000565205">
    <property type="component" value="Unassembled WGS sequence"/>
</dbReference>
<dbReference type="SUPFAM" id="SSF53335">
    <property type="entry name" value="S-adenosyl-L-methionine-dependent methyltransferases"/>
    <property type="match status" value="1"/>
</dbReference>
<dbReference type="InterPro" id="IPR038375">
    <property type="entry name" value="NDUFAF7_sf"/>
</dbReference>
<protein>
    <submittedName>
        <fullName evidence="1">Class I SAM-dependent methyltransferase</fullName>
    </submittedName>
</protein>
<accession>A0A850NW18</accession>
<dbReference type="GO" id="GO:0008168">
    <property type="term" value="F:methyltransferase activity"/>
    <property type="evidence" value="ECO:0007669"/>
    <property type="project" value="UniProtKB-KW"/>
</dbReference>
<dbReference type="GO" id="GO:0032259">
    <property type="term" value="P:methylation"/>
    <property type="evidence" value="ECO:0007669"/>
    <property type="project" value="UniProtKB-KW"/>
</dbReference>
<name>A0A850NW18_9PROT</name>